<evidence type="ECO:0000313" key="5">
    <source>
        <dbReference type="Proteomes" id="UP000198569"/>
    </source>
</evidence>
<keyword evidence="1" id="KW-0472">Membrane</keyword>
<sequence length="284" mass="31344">MNLTKKSMKKIVIALSVLALLSSCVSKKKYTDLEARNKETQDLLNSCTVKLNSCLEEKAGLTATVAGLKDHNQTLISTSKDMTILTAKGADNIEKALESIKEKDLKITRMQDALTKKDSVTLALVTSLKSSVGLNDPDIEINVEKGVVFISIADKLLFKTGSYVVSDRAKAVLSKVAKVVNDKPDFECMVEGHTDSVPYIGNGVLLDNWDLSVKRSTSIIRVLTDELKVNPAQLIAAGRSSYIPLVANDSAENRARNRRTRIVVLPKIDQFYDMIEKEMKKQKQ</sequence>
<proteinExistence type="predicted"/>
<dbReference type="SUPFAM" id="SSF103088">
    <property type="entry name" value="OmpA-like"/>
    <property type="match status" value="1"/>
</dbReference>
<feature type="signal peptide" evidence="2">
    <location>
        <begin position="1"/>
        <end position="28"/>
    </location>
</feature>
<evidence type="ECO:0000256" key="2">
    <source>
        <dbReference type="SAM" id="SignalP"/>
    </source>
</evidence>
<dbReference type="EMBL" id="FNMV01000003">
    <property type="protein sequence ID" value="SDW52893.1"/>
    <property type="molecule type" value="Genomic_DNA"/>
</dbReference>
<evidence type="ECO:0000259" key="3">
    <source>
        <dbReference type="PROSITE" id="PS51123"/>
    </source>
</evidence>
<feature type="chain" id="PRO_5011725095" evidence="2">
    <location>
        <begin position="29"/>
        <end position="284"/>
    </location>
</feature>
<dbReference type="PROSITE" id="PS51123">
    <property type="entry name" value="OMPA_2"/>
    <property type="match status" value="1"/>
</dbReference>
<dbReference type="InterPro" id="IPR036737">
    <property type="entry name" value="OmpA-like_sf"/>
</dbReference>
<organism evidence="4 5">
    <name type="scientific">Flavobacterium degerlachei</name>
    <dbReference type="NCBI Taxonomy" id="229203"/>
    <lineage>
        <taxon>Bacteria</taxon>
        <taxon>Pseudomonadati</taxon>
        <taxon>Bacteroidota</taxon>
        <taxon>Flavobacteriia</taxon>
        <taxon>Flavobacteriales</taxon>
        <taxon>Flavobacteriaceae</taxon>
        <taxon>Flavobacterium</taxon>
    </lineage>
</organism>
<dbReference type="CDD" id="cd07185">
    <property type="entry name" value="OmpA_C-like"/>
    <property type="match status" value="1"/>
</dbReference>
<keyword evidence="2" id="KW-0732">Signal</keyword>
<reference evidence="5" key="1">
    <citation type="submission" date="2016-10" db="EMBL/GenBank/DDBJ databases">
        <authorList>
            <person name="Varghese N."/>
            <person name="Submissions S."/>
        </authorList>
    </citation>
    <scope>NUCLEOTIDE SEQUENCE [LARGE SCALE GENOMIC DNA]</scope>
    <source>
        <strain evidence="5">DSM 15718</strain>
    </source>
</reference>
<evidence type="ECO:0000256" key="1">
    <source>
        <dbReference type="PROSITE-ProRule" id="PRU00473"/>
    </source>
</evidence>
<name>A0A1H2U9L2_9FLAO</name>
<keyword evidence="5" id="KW-1185">Reference proteome</keyword>
<accession>A0A1H2U9L2</accession>
<dbReference type="Proteomes" id="UP000198569">
    <property type="component" value="Unassembled WGS sequence"/>
</dbReference>
<dbReference type="PROSITE" id="PS51257">
    <property type="entry name" value="PROKAR_LIPOPROTEIN"/>
    <property type="match status" value="1"/>
</dbReference>
<feature type="domain" description="OmpA-like" evidence="3">
    <location>
        <begin position="145"/>
        <end position="268"/>
    </location>
</feature>
<evidence type="ECO:0000313" key="4">
    <source>
        <dbReference type="EMBL" id="SDW52893.1"/>
    </source>
</evidence>
<dbReference type="STRING" id="229203.SAMN05444338_103123"/>
<dbReference type="PANTHER" id="PTHR30329">
    <property type="entry name" value="STATOR ELEMENT OF FLAGELLAR MOTOR COMPLEX"/>
    <property type="match status" value="1"/>
</dbReference>
<dbReference type="InterPro" id="IPR050330">
    <property type="entry name" value="Bact_OuterMem_StrucFunc"/>
</dbReference>
<gene>
    <name evidence="4" type="ORF">SAMN05444338_103123</name>
</gene>
<dbReference type="InterPro" id="IPR006665">
    <property type="entry name" value="OmpA-like"/>
</dbReference>
<dbReference type="Pfam" id="PF00691">
    <property type="entry name" value="OmpA"/>
    <property type="match status" value="1"/>
</dbReference>
<dbReference type="PANTHER" id="PTHR30329:SF21">
    <property type="entry name" value="LIPOPROTEIN YIAD-RELATED"/>
    <property type="match status" value="1"/>
</dbReference>
<dbReference type="AlphaFoldDB" id="A0A1H2U9L2"/>
<dbReference type="GO" id="GO:0016020">
    <property type="term" value="C:membrane"/>
    <property type="evidence" value="ECO:0007669"/>
    <property type="project" value="UniProtKB-UniRule"/>
</dbReference>
<protein>
    <submittedName>
        <fullName evidence="4">Chemotaxis protein MotB</fullName>
    </submittedName>
</protein>
<dbReference type="Gene3D" id="3.30.1330.60">
    <property type="entry name" value="OmpA-like domain"/>
    <property type="match status" value="1"/>
</dbReference>